<evidence type="ECO:0000313" key="1">
    <source>
        <dbReference type="EMBL" id="GAH59144.1"/>
    </source>
</evidence>
<sequence>MVAIFKMEVIKNLIPDKVDEIEVLKIEGKHFVFDKESLREYLEYFDDDYSKIFLEDGYLCRCPKWDFNMNPKKFQFFHRFLMEKELLQRGGKVHVHHLTWCKRINIKKYLLVIAKETHKDIHARSLYDRKYMDSYTLLLYL</sequence>
<reference evidence="1" key="1">
    <citation type="journal article" date="2014" name="Front. Microbiol.">
        <title>High frequency of phylogenetically diverse reductive dehalogenase-homologous genes in deep subseafloor sedimentary metagenomes.</title>
        <authorList>
            <person name="Kawai M."/>
            <person name="Futagami T."/>
            <person name="Toyoda A."/>
            <person name="Takaki Y."/>
            <person name="Nishi S."/>
            <person name="Hori S."/>
            <person name="Arai W."/>
            <person name="Tsubouchi T."/>
            <person name="Morono Y."/>
            <person name="Uchiyama I."/>
            <person name="Ito T."/>
            <person name="Fujiyama A."/>
            <person name="Inagaki F."/>
            <person name="Takami H."/>
        </authorList>
    </citation>
    <scope>NUCLEOTIDE SEQUENCE</scope>
    <source>
        <strain evidence="1">Expedition CK06-06</strain>
    </source>
</reference>
<dbReference type="AlphaFoldDB" id="X1HZ84"/>
<organism evidence="1">
    <name type="scientific">marine sediment metagenome</name>
    <dbReference type="NCBI Taxonomy" id="412755"/>
    <lineage>
        <taxon>unclassified sequences</taxon>
        <taxon>metagenomes</taxon>
        <taxon>ecological metagenomes</taxon>
    </lineage>
</organism>
<comment type="caution">
    <text evidence="1">The sequence shown here is derived from an EMBL/GenBank/DDBJ whole genome shotgun (WGS) entry which is preliminary data.</text>
</comment>
<accession>X1HZ84</accession>
<dbReference type="EMBL" id="BARU01019981">
    <property type="protein sequence ID" value="GAH59144.1"/>
    <property type="molecule type" value="Genomic_DNA"/>
</dbReference>
<gene>
    <name evidence="1" type="ORF">S03H2_32867</name>
</gene>
<name>X1HZ84_9ZZZZ</name>
<protein>
    <submittedName>
        <fullName evidence="1">Uncharacterized protein</fullName>
    </submittedName>
</protein>
<proteinExistence type="predicted"/>